<feature type="active site" evidence="10 11">
    <location>
        <position position="186"/>
    </location>
</feature>
<dbReference type="HOGENOM" id="CLU_071837_2_2_3"/>
<dbReference type="EC" id="3.5.1.2" evidence="10"/>
<sequence>MNTRLGLIDYGMGNLHSVQIAFERLHKALHIVRQPADLSSCDALILPGVGAFDPAMVHLEQTRLVPDLKSWVKGGRPLLGICLGLQLLFESSDEGNATGLGLLKGHVQRLPSNQGERIPHMGWAALQHRNDCPLLDKEDPDSWMYFVHSYAAVPSQNSDLAAIAPFGRDNITAMVWKGRLGACQFHPEKSAAAGERMLRRWLKWLETGAKPVP</sequence>
<organism evidence="13 14">
    <name type="scientific">Prochlorococcus marinus (strain MIT 9303)</name>
    <dbReference type="NCBI Taxonomy" id="59922"/>
    <lineage>
        <taxon>Bacteria</taxon>
        <taxon>Bacillati</taxon>
        <taxon>Cyanobacteriota</taxon>
        <taxon>Cyanophyceae</taxon>
        <taxon>Synechococcales</taxon>
        <taxon>Prochlorococcaceae</taxon>
        <taxon>Prochlorococcus</taxon>
    </lineage>
</organism>
<evidence type="ECO:0000256" key="10">
    <source>
        <dbReference type="HAMAP-Rule" id="MF_00278"/>
    </source>
</evidence>
<comment type="subunit">
    <text evidence="2 10">Heterodimer of HisH and HisF.</text>
</comment>
<dbReference type="Proteomes" id="UP000002274">
    <property type="component" value="Chromosome"/>
</dbReference>
<feature type="domain" description="Glutamine amidotransferase" evidence="12">
    <location>
        <begin position="7"/>
        <end position="200"/>
    </location>
</feature>
<evidence type="ECO:0000313" key="14">
    <source>
        <dbReference type="Proteomes" id="UP000002274"/>
    </source>
</evidence>
<dbReference type="KEGG" id="pmf:P9303_09111"/>
<dbReference type="GO" id="GO:0004359">
    <property type="term" value="F:glutaminase activity"/>
    <property type="evidence" value="ECO:0007669"/>
    <property type="project" value="UniProtKB-EC"/>
</dbReference>
<gene>
    <name evidence="10" type="primary">hisH</name>
    <name evidence="13" type="ordered locus">P9303_09111</name>
</gene>
<evidence type="ECO:0000256" key="6">
    <source>
        <dbReference type="ARBA" id="ARBA00023102"/>
    </source>
</evidence>
<proteinExistence type="inferred from homology"/>
<dbReference type="Pfam" id="PF00117">
    <property type="entry name" value="GATase"/>
    <property type="match status" value="1"/>
</dbReference>
<feature type="active site" evidence="10 11">
    <location>
        <position position="188"/>
    </location>
</feature>
<keyword evidence="13" id="KW-0436">Ligase</keyword>
<dbReference type="BioCyc" id="PMAR59922:G1G80-824-MONOMER"/>
<keyword evidence="7 10" id="KW-0456">Lyase</keyword>
<feature type="active site" description="Nucleophile" evidence="10 11">
    <location>
        <position position="82"/>
    </location>
</feature>
<evidence type="ECO:0000256" key="4">
    <source>
        <dbReference type="ARBA" id="ARBA00022801"/>
    </source>
</evidence>
<dbReference type="AlphaFoldDB" id="A2C852"/>
<dbReference type="PANTHER" id="PTHR42701:SF1">
    <property type="entry name" value="IMIDAZOLE GLYCEROL PHOSPHATE SYNTHASE SUBUNIT HISH"/>
    <property type="match status" value="1"/>
</dbReference>
<dbReference type="GO" id="GO:0000105">
    <property type="term" value="P:L-histidine biosynthetic process"/>
    <property type="evidence" value="ECO:0007669"/>
    <property type="project" value="UniProtKB-UniRule"/>
</dbReference>
<evidence type="ECO:0000256" key="1">
    <source>
        <dbReference type="ARBA" id="ARBA00005091"/>
    </source>
</evidence>
<dbReference type="GO" id="GO:0016874">
    <property type="term" value="F:ligase activity"/>
    <property type="evidence" value="ECO:0007669"/>
    <property type="project" value="UniProtKB-KW"/>
</dbReference>
<dbReference type="PROSITE" id="PS51273">
    <property type="entry name" value="GATASE_TYPE_1"/>
    <property type="match status" value="1"/>
</dbReference>
<dbReference type="CDD" id="cd01748">
    <property type="entry name" value="GATase1_IGP_Synthase"/>
    <property type="match status" value="1"/>
</dbReference>
<keyword evidence="10" id="KW-0963">Cytoplasm</keyword>
<evidence type="ECO:0000256" key="5">
    <source>
        <dbReference type="ARBA" id="ARBA00022962"/>
    </source>
</evidence>
<comment type="catalytic activity">
    <reaction evidence="8 10">
        <text>5-[(5-phospho-1-deoxy-D-ribulos-1-ylimino)methylamino]-1-(5-phospho-beta-D-ribosyl)imidazole-4-carboxamide + L-glutamine = D-erythro-1-(imidazol-4-yl)glycerol 3-phosphate + 5-amino-1-(5-phospho-beta-D-ribosyl)imidazole-4-carboxamide + L-glutamate + H(+)</text>
        <dbReference type="Rhea" id="RHEA:24793"/>
        <dbReference type="ChEBI" id="CHEBI:15378"/>
        <dbReference type="ChEBI" id="CHEBI:29985"/>
        <dbReference type="ChEBI" id="CHEBI:58278"/>
        <dbReference type="ChEBI" id="CHEBI:58359"/>
        <dbReference type="ChEBI" id="CHEBI:58475"/>
        <dbReference type="ChEBI" id="CHEBI:58525"/>
        <dbReference type="EC" id="4.3.2.10"/>
    </reaction>
</comment>
<dbReference type="EC" id="4.3.2.10" evidence="10"/>
<evidence type="ECO:0000256" key="2">
    <source>
        <dbReference type="ARBA" id="ARBA00011152"/>
    </source>
</evidence>
<keyword evidence="6 10" id="KW-0368">Histidine biosynthesis</keyword>
<dbReference type="InterPro" id="IPR029062">
    <property type="entry name" value="Class_I_gatase-like"/>
</dbReference>
<dbReference type="InterPro" id="IPR010139">
    <property type="entry name" value="Imidazole-glycPsynth_HisH"/>
</dbReference>
<dbReference type="PIRSF" id="PIRSF000495">
    <property type="entry name" value="Amidotransf_hisH"/>
    <property type="match status" value="1"/>
</dbReference>
<evidence type="ECO:0000259" key="12">
    <source>
        <dbReference type="Pfam" id="PF00117"/>
    </source>
</evidence>
<protein>
    <recommendedName>
        <fullName evidence="10">Imidazole glycerol phosphate synthase subunit HisH</fullName>
        <ecNumber evidence="10">4.3.2.10</ecNumber>
    </recommendedName>
    <alternativeName>
        <fullName evidence="10">IGP synthase glutaminase subunit</fullName>
        <ecNumber evidence="10">3.5.1.2</ecNumber>
    </alternativeName>
    <alternativeName>
        <fullName evidence="10">IGP synthase subunit HisH</fullName>
    </alternativeName>
    <alternativeName>
        <fullName evidence="10">ImGP synthase subunit HisH</fullName>
        <shortName evidence="10">IGPS subunit HisH</shortName>
    </alternativeName>
</protein>
<dbReference type="RefSeq" id="WP_011825569.1">
    <property type="nucleotide sequence ID" value="NC_008820.1"/>
</dbReference>
<keyword evidence="5 10" id="KW-0315">Glutamine amidotransferase</keyword>
<keyword evidence="13" id="KW-0808">Transferase</keyword>
<keyword evidence="4 10" id="KW-0378">Hydrolase</keyword>
<comment type="subcellular location">
    <subcellularLocation>
        <location evidence="10">Cytoplasm</location>
    </subcellularLocation>
</comment>
<comment type="catalytic activity">
    <reaction evidence="9 10">
        <text>L-glutamine + H2O = L-glutamate + NH4(+)</text>
        <dbReference type="Rhea" id="RHEA:15889"/>
        <dbReference type="ChEBI" id="CHEBI:15377"/>
        <dbReference type="ChEBI" id="CHEBI:28938"/>
        <dbReference type="ChEBI" id="CHEBI:29985"/>
        <dbReference type="ChEBI" id="CHEBI:58359"/>
        <dbReference type="EC" id="3.5.1.2"/>
    </reaction>
</comment>
<evidence type="ECO:0000256" key="7">
    <source>
        <dbReference type="ARBA" id="ARBA00023239"/>
    </source>
</evidence>
<dbReference type="PANTHER" id="PTHR42701">
    <property type="entry name" value="IMIDAZOLE GLYCEROL PHOSPHATE SYNTHASE SUBUNIT HISH"/>
    <property type="match status" value="1"/>
</dbReference>
<dbReference type="InterPro" id="IPR017926">
    <property type="entry name" value="GATASE"/>
</dbReference>
<accession>A2C852</accession>
<reference evidence="13 14" key="1">
    <citation type="journal article" date="2007" name="PLoS Genet.">
        <title>Patterns and implications of gene gain and loss in the evolution of Prochlorococcus.</title>
        <authorList>
            <person name="Kettler G.C."/>
            <person name="Martiny A.C."/>
            <person name="Huang K."/>
            <person name="Zucker J."/>
            <person name="Coleman M.L."/>
            <person name="Rodrigue S."/>
            <person name="Chen F."/>
            <person name="Lapidus A."/>
            <person name="Ferriera S."/>
            <person name="Johnson J."/>
            <person name="Steglich C."/>
            <person name="Church G.M."/>
            <person name="Richardson P."/>
            <person name="Chisholm S.W."/>
        </authorList>
    </citation>
    <scope>NUCLEOTIDE SEQUENCE [LARGE SCALE GENOMIC DNA]</scope>
    <source>
        <strain evidence="13 14">MIT 9303</strain>
    </source>
</reference>
<dbReference type="EMBL" id="CP000554">
    <property type="protein sequence ID" value="ABM77662.1"/>
    <property type="molecule type" value="Genomic_DNA"/>
</dbReference>
<evidence type="ECO:0000313" key="13">
    <source>
        <dbReference type="EMBL" id="ABM77662.1"/>
    </source>
</evidence>
<dbReference type="GO" id="GO:0005737">
    <property type="term" value="C:cytoplasm"/>
    <property type="evidence" value="ECO:0007669"/>
    <property type="project" value="UniProtKB-SubCell"/>
</dbReference>
<dbReference type="Gene3D" id="3.40.50.880">
    <property type="match status" value="1"/>
</dbReference>
<dbReference type="GO" id="GO:0000107">
    <property type="term" value="F:imidazoleglycerol-phosphate synthase activity"/>
    <property type="evidence" value="ECO:0007669"/>
    <property type="project" value="UniProtKB-UniRule"/>
</dbReference>
<comment type="function">
    <text evidence="10">IGPS catalyzes the conversion of PRFAR and glutamine to IGP, AICAR and glutamate. The HisH subunit catalyzes the hydrolysis of glutamine to glutamate and ammonia as part of the synthesis of IGP and AICAR. The resulting ammonia molecule is channeled to the active site of HisF.</text>
</comment>
<name>A2C852_PROM3</name>
<evidence type="ECO:0000256" key="8">
    <source>
        <dbReference type="ARBA" id="ARBA00047838"/>
    </source>
</evidence>
<dbReference type="HAMAP" id="MF_00278">
    <property type="entry name" value="HisH"/>
    <property type="match status" value="1"/>
</dbReference>
<dbReference type="SUPFAM" id="SSF52317">
    <property type="entry name" value="Class I glutamine amidotransferase-like"/>
    <property type="match status" value="1"/>
</dbReference>
<comment type="pathway">
    <text evidence="1 10">Amino-acid biosynthesis; L-histidine biosynthesis; L-histidine from 5-phospho-alpha-D-ribose 1-diphosphate: step 5/9.</text>
</comment>
<evidence type="ECO:0000256" key="11">
    <source>
        <dbReference type="PIRSR" id="PIRSR000495-1"/>
    </source>
</evidence>
<dbReference type="NCBIfam" id="TIGR01855">
    <property type="entry name" value="IMP_synth_hisH"/>
    <property type="match status" value="1"/>
</dbReference>
<dbReference type="UniPathway" id="UPA00031">
    <property type="reaction ID" value="UER00010"/>
</dbReference>
<dbReference type="STRING" id="59922.P9303_09111"/>
<keyword evidence="3 10" id="KW-0028">Amino-acid biosynthesis</keyword>
<dbReference type="GO" id="GO:0016829">
    <property type="term" value="F:lyase activity"/>
    <property type="evidence" value="ECO:0007669"/>
    <property type="project" value="UniProtKB-KW"/>
</dbReference>
<evidence type="ECO:0000256" key="9">
    <source>
        <dbReference type="ARBA" id="ARBA00049534"/>
    </source>
</evidence>
<evidence type="ECO:0000256" key="3">
    <source>
        <dbReference type="ARBA" id="ARBA00022605"/>
    </source>
</evidence>